<name>A0A1B7JX68_9ENTR</name>
<keyword evidence="4" id="KW-1185">Reference proteome</keyword>
<gene>
    <name evidence="3" type="ORF">M989_02451</name>
</gene>
<dbReference type="AlphaFoldDB" id="A0A1B7JX68"/>
<dbReference type="PANTHER" id="PTHR37089">
    <property type="entry name" value="PROTEIN U-RELATED"/>
    <property type="match status" value="1"/>
</dbReference>
<reference evidence="3 4" key="1">
    <citation type="submission" date="2016-04" db="EMBL/GenBank/DDBJ databases">
        <title>ATOL: Assembling a taxonomically balanced genome-scale reconstruction of the evolutionary history of the Enterobacteriaceae.</title>
        <authorList>
            <person name="Plunkett G.III."/>
            <person name="Neeno-Eckwall E.C."/>
            <person name="Glasner J.D."/>
            <person name="Perna N.T."/>
        </authorList>
    </citation>
    <scope>NUCLEOTIDE SEQUENCE [LARGE SCALE GENOMIC DNA]</scope>
    <source>
        <strain evidence="3 4">ATCC 51603</strain>
    </source>
</reference>
<dbReference type="PANTHER" id="PTHR37089:SF3">
    <property type="entry name" value="EXPORTED PROTEIN"/>
    <property type="match status" value="1"/>
</dbReference>
<feature type="domain" description="Spore coat protein U/FanG" evidence="2">
    <location>
        <begin position="181"/>
        <end position="313"/>
    </location>
</feature>
<evidence type="ECO:0000313" key="3">
    <source>
        <dbReference type="EMBL" id="OAT52486.1"/>
    </source>
</evidence>
<feature type="signal peptide" evidence="1">
    <location>
        <begin position="1"/>
        <end position="26"/>
    </location>
</feature>
<dbReference type="InterPro" id="IPR007893">
    <property type="entry name" value="Spore_coat_U/FanG"/>
</dbReference>
<dbReference type="RefSeq" id="WP_064545656.1">
    <property type="nucleotide sequence ID" value="NZ_LXEU01000049.1"/>
</dbReference>
<evidence type="ECO:0000256" key="1">
    <source>
        <dbReference type="SAM" id="SignalP"/>
    </source>
</evidence>
<evidence type="ECO:0000313" key="4">
    <source>
        <dbReference type="Proteomes" id="UP000078386"/>
    </source>
</evidence>
<dbReference type="Proteomes" id="UP000078386">
    <property type="component" value="Unassembled WGS sequence"/>
</dbReference>
<feature type="chain" id="PRO_5008595741" evidence="1">
    <location>
        <begin position="27"/>
        <end position="316"/>
    </location>
</feature>
<evidence type="ECO:0000259" key="2">
    <source>
        <dbReference type="Pfam" id="PF05229"/>
    </source>
</evidence>
<sequence>MSINRLLGLAALLFTLMFTLSPDARAANCWNGSPAGLSFGTVTPGQSSATSTKLPFTCNNYDNHSEFVRACLKLMANDPIPMSQNEPSTTPLYFSLYSIYDLHHPLSQNGDVYAQIDLELAAGQGNVEHDIPLIGKINAGQNNVSAGDYYDYATSVQISYTSASSMQALPSCSGLSGTSVTDQISATATVKNGCEIVNVDDMAFGNKSPVQGSQLQADATASIAIQCPTGTSYALSIGEGLHPDGSQRQLCHNGECLRYDLYQDAAHTAQWTPGSPQKQYASGGQPQQMVVYGHVPAQQWPSAGVYTDTVVVTLTY</sequence>
<dbReference type="SMART" id="SM00972">
    <property type="entry name" value="SCPU"/>
    <property type="match status" value="1"/>
</dbReference>
<keyword evidence="1" id="KW-0732">Signal</keyword>
<proteinExistence type="predicted"/>
<dbReference type="EMBL" id="LXEU01000049">
    <property type="protein sequence ID" value="OAT52486.1"/>
    <property type="molecule type" value="Genomic_DNA"/>
</dbReference>
<protein>
    <submittedName>
        <fullName evidence="3">Sigma-fimbriae tip adhesin</fullName>
    </submittedName>
</protein>
<comment type="caution">
    <text evidence="3">The sequence shown here is derived from an EMBL/GenBank/DDBJ whole genome shotgun (WGS) entry which is preliminary data.</text>
</comment>
<organism evidence="3 4">
    <name type="scientific">Kluyvera georgiana ATCC 51603</name>
    <dbReference type="NCBI Taxonomy" id="1354264"/>
    <lineage>
        <taxon>Bacteria</taxon>
        <taxon>Pseudomonadati</taxon>
        <taxon>Pseudomonadota</taxon>
        <taxon>Gammaproteobacteria</taxon>
        <taxon>Enterobacterales</taxon>
        <taxon>Enterobacteriaceae</taxon>
        <taxon>Kluyvera</taxon>
    </lineage>
</organism>
<accession>A0A1B7JX68</accession>
<dbReference type="InterPro" id="IPR053167">
    <property type="entry name" value="Spore_coat_component"/>
</dbReference>
<dbReference type="Pfam" id="PF05229">
    <property type="entry name" value="SCPU"/>
    <property type="match status" value="1"/>
</dbReference>
<dbReference type="PATRIC" id="fig|1354264.4.peg.2552"/>